<dbReference type="PANTHER" id="PTHR48100:SF1">
    <property type="entry name" value="HISTIDINE PHOSPHATASE FAMILY PROTEIN-RELATED"/>
    <property type="match status" value="1"/>
</dbReference>
<dbReference type="RefSeq" id="WP_126610148.1">
    <property type="nucleotide sequence ID" value="NZ_AP025145.1"/>
</dbReference>
<dbReference type="Proteomes" id="UP001156690">
    <property type="component" value="Unassembled WGS sequence"/>
</dbReference>
<feature type="active site" description="Proton donor/acceptor" evidence="3">
    <location>
        <position position="82"/>
    </location>
</feature>
<dbReference type="PROSITE" id="PS00175">
    <property type="entry name" value="PG_MUTASE"/>
    <property type="match status" value="1"/>
</dbReference>
<dbReference type="Pfam" id="PF00300">
    <property type="entry name" value="His_Phos_1"/>
    <property type="match status" value="1"/>
</dbReference>
<keyword evidence="2" id="KW-0413">Isomerase</keyword>
<keyword evidence="6" id="KW-1185">Reference proteome</keyword>
<dbReference type="EMBL" id="BSNX01000002">
    <property type="protein sequence ID" value="GLQ70817.1"/>
    <property type="molecule type" value="Genomic_DNA"/>
</dbReference>
<proteinExistence type="predicted"/>
<sequence>MTRIHLFRHGQTQWNLEQRLQGHEDSPLTELGIEQAQSAKDKLDNVQFDSVWASPSGRAVHTASLLTGLDTNQIKTMEGLREINLGSWEGQTTEHVNTNDNERYTAFWNRPDLYEPDTGESFEQVKVRGLQALEDIATECPNQTLVIVSHAGWIKTIITALLDIAPKDIWQEPFAHNLSESILCFESGKWRVEIFCDITWNK</sequence>
<dbReference type="CDD" id="cd07067">
    <property type="entry name" value="HP_PGM_like"/>
    <property type="match status" value="1"/>
</dbReference>
<evidence type="ECO:0000313" key="5">
    <source>
        <dbReference type="EMBL" id="GLQ70817.1"/>
    </source>
</evidence>
<evidence type="ECO:0000256" key="2">
    <source>
        <dbReference type="ARBA" id="ARBA00023235"/>
    </source>
</evidence>
<dbReference type="Gene3D" id="3.40.50.1240">
    <property type="entry name" value="Phosphoglycerate mutase-like"/>
    <property type="match status" value="1"/>
</dbReference>
<dbReference type="GO" id="GO:0016791">
    <property type="term" value="F:phosphatase activity"/>
    <property type="evidence" value="ECO:0007669"/>
    <property type="project" value="TreeGrafter"/>
</dbReference>
<evidence type="ECO:0000256" key="1">
    <source>
        <dbReference type="ARBA" id="ARBA00023152"/>
    </source>
</evidence>
<dbReference type="InterPro" id="IPR029033">
    <property type="entry name" value="His_PPase_superfam"/>
</dbReference>
<dbReference type="InterPro" id="IPR013078">
    <property type="entry name" value="His_Pase_superF_clade-1"/>
</dbReference>
<dbReference type="PIRSF" id="PIRSF000709">
    <property type="entry name" value="6PFK_2-Ptase"/>
    <property type="match status" value="1"/>
</dbReference>
<accession>A0AAV5NLA7</accession>
<dbReference type="AlphaFoldDB" id="A0AAV5NLA7"/>
<dbReference type="PANTHER" id="PTHR48100">
    <property type="entry name" value="BROAD-SPECIFICITY PHOSPHATASE YOR283W-RELATED"/>
    <property type="match status" value="1"/>
</dbReference>
<comment type="caution">
    <text evidence="5">The sequence shown here is derived from an EMBL/GenBank/DDBJ whole genome shotgun (WGS) entry which is preliminary data.</text>
</comment>
<evidence type="ECO:0000256" key="3">
    <source>
        <dbReference type="PIRSR" id="PIRSR613078-1"/>
    </source>
</evidence>
<dbReference type="SUPFAM" id="SSF53254">
    <property type="entry name" value="Phosphoglycerate mutase-like"/>
    <property type="match status" value="1"/>
</dbReference>
<dbReference type="GO" id="GO:0005737">
    <property type="term" value="C:cytoplasm"/>
    <property type="evidence" value="ECO:0007669"/>
    <property type="project" value="TreeGrafter"/>
</dbReference>
<feature type="binding site" evidence="4">
    <location>
        <begin position="8"/>
        <end position="15"/>
    </location>
    <ligand>
        <name>substrate</name>
    </ligand>
</feature>
<evidence type="ECO:0000256" key="4">
    <source>
        <dbReference type="PIRSR" id="PIRSR613078-2"/>
    </source>
</evidence>
<keyword evidence="1" id="KW-0324">Glycolysis</keyword>
<organism evidence="5 6">
    <name type="scientific">Vibrio penaeicida</name>
    <dbReference type="NCBI Taxonomy" id="104609"/>
    <lineage>
        <taxon>Bacteria</taxon>
        <taxon>Pseudomonadati</taxon>
        <taxon>Pseudomonadota</taxon>
        <taxon>Gammaproteobacteria</taxon>
        <taxon>Vibrionales</taxon>
        <taxon>Vibrionaceae</taxon>
        <taxon>Vibrio</taxon>
    </lineage>
</organism>
<dbReference type="InterPro" id="IPR001345">
    <property type="entry name" value="PG/BPGM_mutase_AS"/>
</dbReference>
<evidence type="ECO:0000313" key="6">
    <source>
        <dbReference type="Proteomes" id="UP001156690"/>
    </source>
</evidence>
<gene>
    <name evidence="5" type="primary">pgm</name>
    <name evidence="5" type="ORF">GCM10007932_01770</name>
</gene>
<dbReference type="InterPro" id="IPR050275">
    <property type="entry name" value="PGM_Phosphatase"/>
</dbReference>
<name>A0AAV5NLA7_9VIBR</name>
<feature type="active site" description="Tele-phosphohistidine intermediate" evidence="3">
    <location>
        <position position="9"/>
    </location>
</feature>
<feature type="binding site" evidence="4">
    <location>
        <position position="58"/>
    </location>
    <ligand>
        <name>substrate</name>
    </ligand>
</feature>
<dbReference type="SMART" id="SM00855">
    <property type="entry name" value="PGAM"/>
    <property type="match status" value="1"/>
</dbReference>
<reference evidence="6" key="1">
    <citation type="journal article" date="2019" name="Int. J. Syst. Evol. Microbiol.">
        <title>The Global Catalogue of Microorganisms (GCM) 10K type strain sequencing project: providing services to taxonomists for standard genome sequencing and annotation.</title>
        <authorList>
            <consortium name="The Broad Institute Genomics Platform"/>
            <consortium name="The Broad Institute Genome Sequencing Center for Infectious Disease"/>
            <person name="Wu L."/>
            <person name="Ma J."/>
        </authorList>
    </citation>
    <scope>NUCLEOTIDE SEQUENCE [LARGE SCALE GENOMIC DNA]</scope>
    <source>
        <strain evidence="6">NBRC 15640</strain>
    </source>
</reference>
<protein>
    <submittedName>
        <fullName evidence="5">Phosphatase</fullName>
    </submittedName>
</protein>